<reference evidence="1" key="1">
    <citation type="submission" date="2013-07" db="EMBL/GenBank/DDBJ databases">
        <title>The genome of an arbuscular mycorrhizal fungus provides insights into the evolution of the oldest plant symbiosis.</title>
        <authorList>
            <consortium name="DOE Joint Genome Institute"/>
            <person name="Tisserant E."/>
            <person name="Malbreil M."/>
            <person name="Kuo A."/>
            <person name="Kohler A."/>
            <person name="Symeonidi A."/>
            <person name="Balestrini R."/>
            <person name="Charron P."/>
            <person name="Duensing N."/>
            <person name="Frei-dit-Frey N."/>
            <person name="Gianinazzi-Pearson V."/>
            <person name="Gilbert B."/>
            <person name="Handa Y."/>
            <person name="Hijri M."/>
            <person name="Kaul R."/>
            <person name="Kawaguchi M."/>
            <person name="Krajinski F."/>
            <person name="Lammers P."/>
            <person name="Lapierre D."/>
            <person name="Masclaux F.G."/>
            <person name="Murat C."/>
            <person name="Morin E."/>
            <person name="Ndikumana S."/>
            <person name="Pagni M."/>
            <person name="Petitpierre D."/>
            <person name="Requena N."/>
            <person name="Rosikiewicz P."/>
            <person name="Riley R."/>
            <person name="Saito K."/>
            <person name="San Clemente H."/>
            <person name="Shapiro H."/>
            <person name="van Tuinen D."/>
            <person name="Becard G."/>
            <person name="Bonfante P."/>
            <person name="Paszkowski U."/>
            <person name="Shachar-Hill Y."/>
            <person name="Young J.P."/>
            <person name="Sanders I.R."/>
            <person name="Henrissat B."/>
            <person name="Rensing S.A."/>
            <person name="Grigoriev I.V."/>
            <person name="Corradi N."/>
            <person name="Roux C."/>
            <person name="Martin F."/>
        </authorList>
    </citation>
    <scope>NUCLEOTIDE SEQUENCE</scope>
    <source>
        <strain evidence="1">DAOM 197198</strain>
    </source>
</reference>
<protein>
    <submittedName>
        <fullName evidence="1">Uncharacterized protein</fullName>
    </submittedName>
</protein>
<gene>
    <name evidence="1" type="ORF">GLOINDRAFT_93310</name>
</gene>
<name>U9UDX3_RHIID</name>
<evidence type="ECO:0000313" key="1">
    <source>
        <dbReference type="EMBL" id="ESA18619.1"/>
    </source>
</evidence>
<dbReference type="EMBL" id="KI279036">
    <property type="protein sequence ID" value="ESA18619.1"/>
    <property type="molecule type" value="Genomic_DNA"/>
</dbReference>
<dbReference type="AlphaFoldDB" id="U9UDX3"/>
<organism evidence="1">
    <name type="scientific">Rhizophagus irregularis (strain DAOM 181602 / DAOM 197198 / MUCL 43194)</name>
    <name type="common">Arbuscular mycorrhizal fungus</name>
    <name type="synonym">Glomus intraradices</name>
    <dbReference type="NCBI Taxonomy" id="747089"/>
    <lineage>
        <taxon>Eukaryota</taxon>
        <taxon>Fungi</taxon>
        <taxon>Fungi incertae sedis</taxon>
        <taxon>Mucoromycota</taxon>
        <taxon>Glomeromycotina</taxon>
        <taxon>Glomeromycetes</taxon>
        <taxon>Glomerales</taxon>
        <taxon>Glomeraceae</taxon>
        <taxon>Rhizophagus</taxon>
    </lineage>
</organism>
<dbReference type="HOGENOM" id="CLU_2172361_0_0_1"/>
<accession>U9UDX3</accession>
<sequence>MFVSEHNLKVVSFWGKLMDKLKIYVKVVSFWGQKPKLKMVKLKIIDDSEKILKFFNKLAFGESLWTKTETQNLLKTLFILPRHETETGRHVTCIINMFFVHKKGEAKDYR</sequence>
<proteinExistence type="predicted"/>